<feature type="transmembrane region" description="Helical" evidence="5">
    <location>
        <begin position="193"/>
        <end position="214"/>
    </location>
</feature>
<evidence type="ECO:0000313" key="7">
    <source>
        <dbReference type="Proteomes" id="UP000236488"/>
    </source>
</evidence>
<feature type="transmembrane region" description="Helical" evidence="5">
    <location>
        <begin position="12"/>
        <end position="29"/>
    </location>
</feature>
<dbReference type="RefSeq" id="WP_103262833.1">
    <property type="nucleotide sequence ID" value="NZ_PPEL01000024.1"/>
</dbReference>
<sequence>MKTLAKISDFTGKYMAIIALAVAIVALVFPGPVSSVVKTSYVNILLGIVMFGMGMTLKLADFKVVFTKPKAVIVGILSQFVIMPVLAFLLTAVFQLPAELAVGVILVGSCPGGTSSNVMTYLAKGDVALSVGMTACTTIMAPVVTPLLVLLFAGQTVDVDVLEMFLSIVQVVLVPIAAGFLINYFFEKVAAACASVLPLVSVVGISLIIMAVVAANQAKLLTVGPLIILVVMLHNVLGYVLGYLVGRVLRLTKEQMRTLSIEVGMQNSGLASSLATVHFASMPLAAVPGAVFSVWHNISGAVYANILARSAGKDAGEAEGEGEAEQAAA</sequence>
<reference evidence="6 7" key="1">
    <citation type="journal article" date="2018" name="Int. J. Syst. Evol. Microbiol.">
        <title>Rubneribacter badeniensis gen. nov., sp. nov. and Enteroscipio rubneri gen. nov., sp. nov., new members of the Eggerthellaceae isolated from human faeces.</title>
        <authorList>
            <person name="Danylec N."/>
            <person name="Gobl A."/>
            <person name="Stoll D.A."/>
            <person name="Hetzer B."/>
            <person name="Kulling S.E."/>
            <person name="Huch M."/>
        </authorList>
    </citation>
    <scope>NUCLEOTIDE SEQUENCE [LARGE SCALE GENOMIC DNA]</scope>
    <source>
        <strain evidence="6 7">ResAG-85</strain>
    </source>
</reference>
<gene>
    <name evidence="6" type="ORF">C2L80_05795</name>
</gene>
<comment type="subcellular location">
    <subcellularLocation>
        <location evidence="1">Membrane</location>
        <topology evidence="1">Multi-pass membrane protein</topology>
    </subcellularLocation>
</comment>
<proteinExistence type="predicted"/>
<dbReference type="InterPro" id="IPR038770">
    <property type="entry name" value="Na+/solute_symporter_sf"/>
</dbReference>
<organism evidence="6 7">
    <name type="scientific">Rubneribacter badeniensis</name>
    <dbReference type="NCBI Taxonomy" id="2070688"/>
    <lineage>
        <taxon>Bacteria</taxon>
        <taxon>Bacillati</taxon>
        <taxon>Actinomycetota</taxon>
        <taxon>Coriobacteriia</taxon>
        <taxon>Eggerthellales</taxon>
        <taxon>Eggerthellaceae</taxon>
        <taxon>Rubneribacter</taxon>
    </lineage>
</organism>
<evidence type="ECO:0000256" key="3">
    <source>
        <dbReference type="ARBA" id="ARBA00022989"/>
    </source>
</evidence>
<dbReference type="InterPro" id="IPR002657">
    <property type="entry name" value="BilAc:Na_symport/Acr3"/>
</dbReference>
<keyword evidence="3 5" id="KW-1133">Transmembrane helix</keyword>
<dbReference type="GO" id="GO:0016020">
    <property type="term" value="C:membrane"/>
    <property type="evidence" value="ECO:0007669"/>
    <property type="project" value="UniProtKB-SubCell"/>
</dbReference>
<dbReference type="Pfam" id="PF01758">
    <property type="entry name" value="SBF"/>
    <property type="match status" value="1"/>
</dbReference>
<dbReference type="AlphaFoldDB" id="A0A2K2U5H5"/>
<feature type="transmembrane region" description="Helical" evidence="5">
    <location>
        <begin position="41"/>
        <end position="60"/>
    </location>
</feature>
<dbReference type="EMBL" id="PPEL01000024">
    <property type="protein sequence ID" value="PNV65576.1"/>
    <property type="molecule type" value="Genomic_DNA"/>
</dbReference>
<evidence type="ECO:0000256" key="2">
    <source>
        <dbReference type="ARBA" id="ARBA00022692"/>
    </source>
</evidence>
<evidence type="ECO:0000313" key="6">
    <source>
        <dbReference type="EMBL" id="PNV65576.1"/>
    </source>
</evidence>
<dbReference type="PANTHER" id="PTHR10361:SF28">
    <property type="entry name" value="P3 PROTEIN-RELATED"/>
    <property type="match status" value="1"/>
</dbReference>
<dbReference type="Gene3D" id="1.20.1530.20">
    <property type="match status" value="1"/>
</dbReference>
<feature type="transmembrane region" description="Helical" evidence="5">
    <location>
        <begin position="165"/>
        <end position="186"/>
    </location>
</feature>
<keyword evidence="2 5" id="KW-0812">Transmembrane</keyword>
<dbReference type="PANTHER" id="PTHR10361">
    <property type="entry name" value="SODIUM-BILE ACID COTRANSPORTER"/>
    <property type="match status" value="1"/>
</dbReference>
<comment type="caution">
    <text evidence="6">The sequence shown here is derived from an EMBL/GenBank/DDBJ whole genome shotgun (WGS) entry which is preliminary data.</text>
</comment>
<dbReference type="Proteomes" id="UP000236488">
    <property type="component" value="Unassembled WGS sequence"/>
</dbReference>
<keyword evidence="4 5" id="KW-0472">Membrane</keyword>
<keyword evidence="7" id="KW-1185">Reference proteome</keyword>
<dbReference type="InterPro" id="IPR004710">
    <property type="entry name" value="Bilac:Na_transpt"/>
</dbReference>
<feature type="transmembrane region" description="Helical" evidence="5">
    <location>
        <begin position="226"/>
        <end position="246"/>
    </location>
</feature>
<feature type="transmembrane region" description="Helical" evidence="5">
    <location>
        <begin position="72"/>
        <end position="94"/>
    </location>
</feature>
<feature type="transmembrane region" description="Helical" evidence="5">
    <location>
        <begin position="129"/>
        <end position="153"/>
    </location>
</feature>
<accession>A0A2K2U5H5</accession>
<evidence type="ECO:0000256" key="1">
    <source>
        <dbReference type="ARBA" id="ARBA00004141"/>
    </source>
</evidence>
<name>A0A2K2U5H5_9ACTN</name>
<evidence type="ECO:0000256" key="5">
    <source>
        <dbReference type="SAM" id="Phobius"/>
    </source>
</evidence>
<evidence type="ECO:0000256" key="4">
    <source>
        <dbReference type="ARBA" id="ARBA00023136"/>
    </source>
</evidence>
<protein>
    <submittedName>
        <fullName evidence="6">Sodium transporter</fullName>
    </submittedName>
</protein>